<feature type="region of interest" description="Disordered" evidence="2">
    <location>
        <begin position="168"/>
        <end position="198"/>
    </location>
</feature>
<dbReference type="InParanoid" id="A0A0D2GE32"/>
<keyword evidence="1" id="KW-0732">Signal</keyword>
<comment type="caution">
    <text evidence="3">The sequence shown here is derived from an EMBL/GenBank/DDBJ whole genome shotgun (WGS) entry which is preliminary data.</text>
</comment>
<dbReference type="Pfam" id="PF13517">
    <property type="entry name" value="FG-GAP_3"/>
    <property type="match status" value="1"/>
</dbReference>
<dbReference type="InterPro" id="IPR028994">
    <property type="entry name" value="Integrin_alpha_N"/>
</dbReference>
<name>A0A0D2GE32_9BACT</name>
<dbReference type="SUPFAM" id="SSF69318">
    <property type="entry name" value="Integrin alpha N-terminal domain"/>
    <property type="match status" value="2"/>
</dbReference>
<keyword evidence="4" id="KW-1185">Reference proteome</keyword>
<sequence length="571" mass="62872">MQNRRVLGPVLWGLAVCMLFVTLGGGYAQAAAPQRVAILPFTANAKDDISYLIKGVRDMLATRLAWHDKVTVIEPDLVAPVMKKVKPPYNDAKARKMGKELNAQAVVFGSITMLGKSVSVDARVVKTGDDSPALTTYVQASDMDQIIPQISNFAQRINAEIFRRPEAVQAMREQEARPAEAKPGAGGDQQQTAQDSNLNKLPPHMSPLNPLFLRSLSGVDSDRYWRSPRIKGQITSIAVADIDLDGKNEILALHHKGLKVYRLAGKHFALIYEMKNGPKGTYLFVDAADIDQDGRPEVFVSCLNDEVIESFVMVWQKGSLVVKSKNLPYYFRAQPRPDGKGDMLFGQKKVLGMAFSGPIYEMQAKGDGYVPKRDMKMPEEVHIFNFAVADLNGGGSYMTVLIGPAWDLQVWNRKGTQMWIGTESIGASSKSIVLPAGSTGGNNPGDEESYFYLPVRIVTTDLNKDGRTEVVCVKNSDRLGNIMEVLTMYYKGMVYAMQWNGMSLIEDWRTPRISGYLSDLAIADVGNVGRPALVMAVNQEKFSGLLSKGTSHLVAFTLKAQKKKAKKNKGL</sequence>
<dbReference type="RefSeq" id="WP_044349541.1">
    <property type="nucleotide sequence ID" value="NZ_AZAC01000017.1"/>
</dbReference>
<dbReference type="InterPro" id="IPR013517">
    <property type="entry name" value="FG-GAP"/>
</dbReference>
<evidence type="ECO:0000313" key="4">
    <source>
        <dbReference type="Proteomes" id="UP000032233"/>
    </source>
</evidence>
<dbReference type="OrthoDB" id="5422153at2"/>
<evidence type="ECO:0000313" key="3">
    <source>
        <dbReference type="EMBL" id="KIX13252.1"/>
    </source>
</evidence>
<proteinExistence type="predicted"/>
<accession>A0A0D2GE32</accession>
<evidence type="ECO:0000256" key="2">
    <source>
        <dbReference type="SAM" id="MobiDB-lite"/>
    </source>
</evidence>
<dbReference type="Proteomes" id="UP000032233">
    <property type="component" value="Unassembled WGS sequence"/>
</dbReference>
<dbReference type="STRING" id="1429043.X474_14690"/>
<protein>
    <submittedName>
        <fullName evidence="3">Uncharacterized protein</fullName>
    </submittedName>
</protein>
<evidence type="ECO:0000256" key="1">
    <source>
        <dbReference type="ARBA" id="ARBA00022729"/>
    </source>
</evidence>
<reference evidence="3 4" key="1">
    <citation type="submission" date="2013-11" db="EMBL/GenBank/DDBJ databases">
        <title>Metagenomic analysis of a methanogenic consortium involved in long chain n-alkane degradation.</title>
        <authorList>
            <person name="Davidova I.A."/>
            <person name="Callaghan A.V."/>
            <person name="Wawrik B."/>
            <person name="Pruitt S."/>
            <person name="Marks C."/>
            <person name="Duncan K.E."/>
            <person name="Suflita J.M."/>
        </authorList>
    </citation>
    <scope>NUCLEOTIDE SEQUENCE [LARGE SCALE GENOMIC DNA]</scope>
    <source>
        <strain evidence="3 4">SPR</strain>
    </source>
</reference>
<dbReference type="EMBL" id="AZAC01000017">
    <property type="protein sequence ID" value="KIX13252.1"/>
    <property type="molecule type" value="Genomic_DNA"/>
</dbReference>
<feature type="compositionally biased region" description="Basic and acidic residues" evidence="2">
    <location>
        <begin position="168"/>
        <end position="180"/>
    </location>
</feature>
<gene>
    <name evidence="3" type="ORF">X474_14690</name>
</gene>
<organism evidence="3 4">
    <name type="scientific">Dethiosulfatarculus sandiegensis</name>
    <dbReference type="NCBI Taxonomy" id="1429043"/>
    <lineage>
        <taxon>Bacteria</taxon>
        <taxon>Pseudomonadati</taxon>
        <taxon>Thermodesulfobacteriota</taxon>
        <taxon>Desulfarculia</taxon>
        <taxon>Desulfarculales</taxon>
        <taxon>Desulfarculaceae</taxon>
        <taxon>Dethiosulfatarculus</taxon>
    </lineage>
</organism>
<dbReference type="Gene3D" id="3.40.50.10610">
    <property type="entry name" value="ABC-type transport auxiliary lipoprotein component"/>
    <property type="match status" value="1"/>
</dbReference>
<dbReference type="AlphaFoldDB" id="A0A0D2GE32"/>